<keyword evidence="3" id="KW-1185">Reference proteome</keyword>
<feature type="compositionally biased region" description="Basic and acidic residues" evidence="1">
    <location>
        <begin position="132"/>
        <end position="141"/>
    </location>
</feature>
<sequence>MKKMLPLPKCKKSAQPAIAITGEWEDEDETTRRAGKKPGQLEETSRSMNTGTESGKASLRGKRERKKEENRTHAPGQPRADVAGTVSLKNGGRRVDATIPPRVSLIHIGRRRVAGVVPRTELRWQNRTRARKQLEAAEHGGPRFTTNNTPRPPSAVSSNSQFARSVVCHSTRSCIFATRRLWAGVSTCIIFGAISCFPPGAPGGRGRCCEPKRAWGGVSVCGRDEGRGRRGGGKRREGGEWKERVWKAVRVERQRRGSAVLGPEAGQQPRDGAPQPVRPGRRDAVGKEGTVGGGVRGHGTRNKIENKFKKQKTHLLRPNRPHLSQRPSPASTIKRSLMQIAVSSRSRSLAVSRSRAGATSLSSRESVPFGNLRRGDSDWGQGTEGSGCAEDVGGGWEESTHGQLTRRKGTCAPDLNSRAISATRDPRSTPEEGGYSGSGTRLGWLACGGAPQSQIFQPPWGKLFPPITYFKARHWESRPQRRGYKPLCARLFPADFPRKEEDISLRRAGSPADCMPEFVMPIGEPVPRKEEDISLRGAGSPANLQVLLAWHWESRWFESTRRHVTDSKRYLSIDMFFQSKTGIYSARLGVVITPFLAYPVSKYIGLREAARSPISAER</sequence>
<proteinExistence type="predicted"/>
<feature type="region of interest" description="Disordered" evidence="1">
    <location>
        <begin position="256"/>
        <end position="332"/>
    </location>
</feature>
<reference evidence="2" key="1">
    <citation type="submission" date="2023-03" db="EMBL/GenBank/DDBJ databases">
        <title>Massive genome expansion in bonnet fungi (Mycena s.s.) driven by repeated elements and novel gene families across ecological guilds.</title>
        <authorList>
            <consortium name="Lawrence Berkeley National Laboratory"/>
            <person name="Harder C.B."/>
            <person name="Miyauchi S."/>
            <person name="Viragh M."/>
            <person name="Kuo A."/>
            <person name="Thoen E."/>
            <person name="Andreopoulos B."/>
            <person name="Lu D."/>
            <person name="Skrede I."/>
            <person name="Drula E."/>
            <person name="Henrissat B."/>
            <person name="Morin E."/>
            <person name="Kohler A."/>
            <person name="Barry K."/>
            <person name="LaButti K."/>
            <person name="Morin E."/>
            <person name="Salamov A."/>
            <person name="Lipzen A."/>
            <person name="Mereny Z."/>
            <person name="Hegedus B."/>
            <person name="Baldrian P."/>
            <person name="Stursova M."/>
            <person name="Weitz H."/>
            <person name="Taylor A."/>
            <person name="Grigoriev I.V."/>
            <person name="Nagy L.G."/>
            <person name="Martin F."/>
            <person name="Kauserud H."/>
        </authorList>
    </citation>
    <scope>NUCLEOTIDE SEQUENCE</scope>
    <source>
        <strain evidence="2">CBHHK067</strain>
    </source>
</reference>
<evidence type="ECO:0000313" key="3">
    <source>
        <dbReference type="Proteomes" id="UP001221757"/>
    </source>
</evidence>
<feature type="compositionally biased region" description="Basic residues" evidence="1">
    <location>
        <begin position="309"/>
        <end position="320"/>
    </location>
</feature>
<evidence type="ECO:0000313" key="2">
    <source>
        <dbReference type="EMBL" id="KAJ7645748.1"/>
    </source>
</evidence>
<feature type="compositionally biased region" description="Polar residues" evidence="1">
    <location>
        <begin position="46"/>
        <end position="55"/>
    </location>
</feature>
<feature type="region of interest" description="Disordered" evidence="1">
    <location>
        <begin position="1"/>
        <end position="95"/>
    </location>
</feature>
<dbReference type="AlphaFoldDB" id="A0AAD7CD47"/>
<evidence type="ECO:0000256" key="1">
    <source>
        <dbReference type="SAM" id="MobiDB-lite"/>
    </source>
</evidence>
<feature type="region of interest" description="Disordered" evidence="1">
    <location>
        <begin position="355"/>
        <end position="437"/>
    </location>
</feature>
<comment type="caution">
    <text evidence="2">The sequence shown here is derived from an EMBL/GenBank/DDBJ whole genome shotgun (WGS) entry which is preliminary data.</text>
</comment>
<organism evidence="2 3">
    <name type="scientific">Mycena rosella</name>
    <name type="common">Pink bonnet</name>
    <name type="synonym">Agaricus rosellus</name>
    <dbReference type="NCBI Taxonomy" id="1033263"/>
    <lineage>
        <taxon>Eukaryota</taxon>
        <taxon>Fungi</taxon>
        <taxon>Dikarya</taxon>
        <taxon>Basidiomycota</taxon>
        <taxon>Agaricomycotina</taxon>
        <taxon>Agaricomycetes</taxon>
        <taxon>Agaricomycetidae</taxon>
        <taxon>Agaricales</taxon>
        <taxon>Marasmiineae</taxon>
        <taxon>Mycenaceae</taxon>
        <taxon>Mycena</taxon>
    </lineage>
</organism>
<protein>
    <submittedName>
        <fullName evidence="2">Uncharacterized protein</fullName>
    </submittedName>
</protein>
<dbReference type="Proteomes" id="UP001221757">
    <property type="component" value="Unassembled WGS sequence"/>
</dbReference>
<feature type="region of interest" description="Disordered" evidence="1">
    <location>
        <begin position="127"/>
        <end position="159"/>
    </location>
</feature>
<accession>A0AAD7CD47</accession>
<gene>
    <name evidence="2" type="ORF">B0H17DRAFT_1273574</name>
</gene>
<name>A0AAD7CD47_MYCRO</name>
<dbReference type="EMBL" id="JARKIE010000394">
    <property type="protein sequence ID" value="KAJ7645748.1"/>
    <property type="molecule type" value="Genomic_DNA"/>
</dbReference>